<dbReference type="EMBL" id="WNKQ01000006">
    <property type="protein sequence ID" value="KAF5850725.1"/>
    <property type="molecule type" value="Genomic_DNA"/>
</dbReference>
<gene>
    <name evidence="2" type="ORF">GGP41_010326</name>
</gene>
<comment type="caution">
    <text evidence="2">The sequence shown here is derived from an EMBL/GenBank/DDBJ whole genome shotgun (WGS) entry which is preliminary data.</text>
</comment>
<dbReference type="AlphaFoldDB" id="A0A8H6DY11"/>
<feature type="region of interest" description="Disordered" evidence="1">
    <location>
        <begin position="383"/>
        <end position="412"/>
    </location>
</feature>
<reference evidence="2" key="1">
    <citation type="submission" date="2019-11" db="EMBL/GenBank/DDBJ databases">
        <title>Bipolaris sorokiniana Genome sequencing.</title>
        <authorList>
            <person name="Wang H."/>
        </authorList>
    </citation>
    <scope>NUCLEOTIDE SEQUENCE</scope>
</reference>
<evidence type="ECO:0000256" key="1">
    <source>
        <dbReference type="SAM" id="MobiDB-lite"/>
    </source>
</evidence>
<name>A0A8H6DY11_COCSA</name>
<evidence type="ECO:0000313" key="2">
    <source>
        <dbReference type="EMBL" id="KAF5850725.1"/>
    </source>
</evidence>
<protein>
    <submittedName>
        <fullName evidence="2">Uncharacterized protein</fullName>
    </submittedName>
</protein>
<dbReference type="Proteomes" id="UP000624244">
    <property type="component" value="Unassembled WGS sequence"/>
</dbReference>
<proteinExistence type="predicted"/>
<evidence type="ECO:0000313" key="3">
    <source>
        <dbReference type="Proteomes" id="UP000624244"/>
    </source>
</evidence>
<accession>A0A8H6DY11</accession>
<organism evidence="2 3">
    <name type="scientific">Cochliobolus sativus</name>
    <name type="common">Common root rot and spot blotch fungus</name>
    <name type="synonym">Bipolaris sorokiniana</name>
    <dbReference type="NCBI Taxonomy" id="45130"/>
    <lineage>
        <taxon>Eukaryota</taxon>
        <taxon>Fungi</taxon>
        <taxon>Dikarya</taxon>
        <taxon>Ascomycota</taxon>
        <taxon>Pezizomycotina</taxon>
        <taxon>Dothideomycetes</taxon>
        <taxon>Pleosporomycetidae</taxon>
        <taxon>Pleosporales</taxon>
        <taxon>Pleosporineae</taxon>
        <taxon>Pleosporaceae</taxon>
        <taxon>Bipolaris</taxon>
    </lineage>
</organism>
<feature type="compositionally biased region" description="Basic and acidic residues" evidence="1">
    <location>
        <begin position="403"/>
        <end position="412"/>
    </location>
</feature>
<sequence length="412" mass="46414">MSDTNPFPPFPPAVTLEEVQAATTSYPATYFNSHILKLSSYLIDITNTSTLFGKPANNPYTPSLNTLYLRLQNGQLPPSRLPASFQTPQHTQSPIHLRSDKPAAERPLADFEDLYYATLSLMQELHHLLTIRLQSGFNTLSDLACAGGPTLSSLQKSLTAYWSFFNDAACAKALDDAVREARVRAIREEIVRQVEVDELDIQDARCQLAGLYGEDVYAGVEGMWFVRDWAPAMVAVYLEGRWRGLLDAEKAENERMMAMVKSEKEGSEGQVATECQEAQSEMDVDTNQFPEQNHVERLSHDTNLRTEPQISQNQPFAHHTPVHHAQLHQVALHHQPLSAAIHTEHGPIYPADFDIMLEWQVRNQRVAQYTNYLRARASQDAQQAIQGTRNTTGGGNNVWNRDLSSEMDRRNE</sequence>